<evidence type="ECO:0000259" key="2">
    <source>
        <dbReference type="SMART" id="SM00731"/>
    </source>
</evidence>
<gene>
    <name evidence="3" type="ORF">OTU49_001758</name>
</gene>
<dbReference type="InterPro" id="IPR006640">
    <property type="entry name" value="SprT-like_domain"/>
</dbReference>
<dbReference type="PANTHER" id="PTHR23099">
    <property type="entry name" value="TRANSCRIPTIONAL REGULATOR"/>
    <property type="match status" value="1"/>
</dbReference>
<evidence type="ECO:0000256" key="1">
    <source>
        <dbReference type="SAM" id="MobiDB-lite"/>
    </source>
</evidence>
<protein>
    <recommendedName>
        <fullName evidence="2">SprT-like domain-containing protein</fullName>
    </recommendedName>
</protein>
<organism evidence="3 4">
    <name type="scientific">Cherax quadricarinatus</name>
    <name type="common">Australian red claw crayfish</name>
    <dbReference type="NCBI Taxonomy" id="27406"/>
    <lineage>
        <taxon>Eukaryota</taxon>
        <taxon>Metazoa</taxon>
        <taxon>Ecdysozoa</taxon>
        <taxon>Arthropoda</taxon>
        <taxon>Crustacea</taxon>
        <taxon>Multicrustacea</taxon>
        <taxon>Malacostraca</taxon>
        <taxon>Eumalacostraca</taxon>
        <taxon>Eucarida</taxon>
        <taxon>Decapoda</taxon>
        <taxon>Pleocyemata</taxon>
        <taxon>Astacidea</taxon>
        <taxon>Parastacoidea</taxon>
        <taxon>Parastacidae</taxon>
        <taxon>Cherax</taxon>
    </lineage>
</organism>
<dbReference type="PANTHER" id="PTHR23099:SF0">
    <property type="entry name" value="GERM CELL NUCLEAR ACIDIC PROTEIN"/>
    <property type="match status" value="1"/>
</dbReference>
<dbReference type="Pfam" id="PF10263">
    <property type="entry name" value="SprT-like"/>
    <property type="match status" value="1"/>
</dbReference>
<reference evidence="3 4" key="1">
    <citation type="journal article" date="2024" name="BMC Genomics">
        <title>Genome assembly of redclaw crayfish (Cherax quadricarinatus) provides insights into its immune adaptation and hypoxia tolerance.</title>
        <authorList>
            <person name="Liu Z."/>
            <person name="Zheng J."/>
            <person name="Li H."/>
            <person name="Fang K."/>
            <person name="Wang S."/>
            <person name="He J."/>
            <person name="Zhou D."/>
            <person name="Weng S."/>
            <person name="Chi M."/>
            <person name="Gu Z."/>
            <person name="He J."/>
            <person name="Li F."/>
            <person name="Wang M."/>
        </authorList>
    </citation>
    <scope>NUCLEOTIDE SEQUENCE [LARGE SCALE GENOMIC DNA]</scope>
    <source>
        <strain evidence="3">ZL_2023a</strain>
    </source>
</reference>
<sequence length="1322" mass="148735">LSLLGHGTLYYQIYDMGTQQGSANSTRLSLDIADLPLTPFGMSPRESRKPHMLPSQRTSKLSLKSLKPFQEDIQASNFRKEKEKVFGFNRYFRQQFSRTSARDTPTNLQTLHEHCSSDCNRDNSDVCSSLQSKNSEVTVNSQEFTSATVTEKVPDHTHFTKQPNRDSIFTDIDDGSFIEFCHGKENGQLVPRLTTDQAKCSPQLYYTCESQNDTQFSTSTKVNDALVGFRKYVEAFKKQIGHQGIIKKSENKMSKLPRNDLHLNFDETIITCSADIQKCQTKVNCEGAFNSTMLDKHPCPIWNPLATVYPNVSTLTALTEDISSSHSGNTTPVKTFKKRSTKNEIQTITISDSSDDDSKIIRTNIKKEKIDELVSRNLKEKDINLKEAKHSENYNISTQRTVLWSQEAYDHHSLISEDVSIVSSSTSERLQPQKSVSCKKTGRVIIDSSGSENEAICLPVNGCGKTQLEYEDGHDVNSVNVFDKYGEFKHTVVTPENAKSPEVAKWIISSPFKDSSFGTSFINRENRYTCITNTPSQPQFLGIDHSSTTSKANIGSEHLKNLEKPKAFCPVNKVMKSPLNMYNSSSSSSESDTGFRRKRGIFCRVVESTSEESDDDRERISKPHRKPNIDTKTMSSKPGCVEESPEISHEDSLHLRLSEGLSKSNKTNEKTNCTIGRDAISPGTLRNTTDSSDDVLGDVRTQKSMRIRRIVDSDSEQTNSDYKEQADSISDLEVSLSDIKIHSNFHVSSAPEPFQKPQTISGKRNFLDLKIIQKELDAVYSSEWRKNEGAVLKSIIKDNENSSKARRQKGKKISENKAYNENVPTGKVKDKVLRAITFESDDEEDSYHEASETSGEERNNCKELENDNEDVTEDISVLTKKKSALVETYCPTYENENEAENDSFEIYLEKVKSQIRKETPNKGTEDKYESDFINDDSDDSYSLPSLTPKSVQCSPQYKADYINCDSISDELKSHKKEKPKKITTSTSISSWRDSPAILISDSDSEANEMFSVTEVKRKPVQRILPFVTPDVKGSSKIMAKTEGNFRQVPRRYAISGNVTPTLSFLASLSTNVPVGRCHPEAVMYIKNFRKHREQLTEKLHRYYNAHVFENKLPPVMSIKWNARMTKTAGFCYYQIDRSKPNGRGARIELSTKVIDAPERLRDTLIHELCHAAAWIISGYKDGHGPLWKAWAAQAVRTFPELPAINRCHSYEISCKYTYRCTRCLHSIGRHSKSLDTQKKVCGYCRGKFELVVNSQKGIQSTGNGISISAGATPKTPRTPGAFAIFVKENYGTVKKSGGNLKHAEVMKILSTNFGKMKASSNL</sequence>
<dbReference type="GO" id="GO:0006974">
    <property type="term" value="P:DNA damage response"/>
    <property type="evidence" value="ECO:0007669"/>
    <property type="project" value="UniProtKB-ARBA"/>
</dbReference>
<feature type="region of interest" description="Disordered" evidence="1">
    <location>
        <begin position="916"/>
        <end position="948"/>
    </location>
</feature>
<feature type="non-terminal residue" evidence="3">
    <location>
        <position position="1"/>
    </location>
</feature>
<feature type="compositionally biased region" description="Polar residues" evidence="1">
    <location>
        <begin position="661"/>
        <end position="674"/>
    </location>
</feature>
<dbReference type="GO" id="GO:0005634">
    <property type="term" value="C:nucleus"/>
    <property type="evidence" value="ECO:0007669"/>
    <property type="project" value="TreeGrafter"/>
</dbReference>
<name>A0AAW0XS25_CHEQU</name>
<accession>A0AAW0XS25</accession>
<proteinExistence type="predicted"/>
<keyword evidence="4" id="KW-1185">Reference proteome</keyword>
<feature type="region of interest" description="Disordered" evidence="1">
    <location>
        <begin position="839"/>
        <end position="873"/>
    </location>
</feature>
<feature type="region of interest" description="Disordered" evidence="1">
    <location>
        <begin position="607"/>
        <end position="696"/>
    </location>
</feature>
<feature type="domain" description="SprT-like" evidence="2">
    <location>
        <begin position="1093"/>
        <end position="1251"/>
    </location>
</feature>
<feature type="compositionally biased region" description="Basic and acidic residues" evidence="1">
    <location>
        <begin position="916"/>
        <end position="930"/>
    </location>
</feature>
<evidence type="ECO:0000313" key="3">
    <source>
        <dbReference type="EMBL" id="KAK8742257.1"/>
    </source>
</evidence>
<dbReference type="EMBL" id="JARKIK010000028">
    <property type="protein sequence ID" value="KAK8742257.1"/>
    <property type="molecule type" value="Genomic_DNA"/>
</dbReference>
<dbReference type="CDD" id="cd00084">
    <property type="entry name" value="HMG-box_SF"/>
    <property type="match status" value="1"/>
</dbReference>
<evidence type="ECO:0000313" key="4">
    <source>
        <dbReference type="Proteomes" id="UP001445076"/>
    </source>
</evidence>
<feature type="compositionally biased region" description="Basic and acidic residues" evidence="1">
    <location>
        <begin position="646"/>
        <end position="657"/>
    </location>
</feature>
<comment type="caution">
    <text evidence="3">The sequence shown here is derived from an EMBL/GenBank/DDBJ whole genome shotgun (WGS) entry which is preliminary data.</text>
</comment>
<dbReference type="SMART" id="SM00731">
    <property type="entry name" value="SprT"/>
    <property type="match status" value="1"/>
</dbReference>
<feature type="region of interest" description="Disordered" evidence="1">
    <location>
        <begin position="801"/>
        <end position="821"/>
    </location>
</feature>
<feature type="compositionally biased region" description="Basic and acidic residues" evidence="1">
    <location>
        <begin position="847"/>
        <end position="865"/>
    </location>
</feature>
<dbReference type="Proteomes" id="UP001445076">
    <property type="component" value="Unassembled WGS sequence"/>
</dbReference>